<evidence type="ECO:0000259" key="2">
    <source>
        <dbReference type="Pfam" id="PF01408"/>
    </source>
</evidence>
<name>A0A382JVF3_9ZZZZ</name>
<evidence type="ECO:0000256" key="1">
    <source>
        <dbReference type="ARBA" id="ARBA00023002"/>
    </source>
</evidence>
<dbReference type="GO" id="GO:0000166">
    <property type="term" value="F:nucleotide binding"/>
    <property type="evidence" value="ECO:0007669"/>
    <property type="project" value="InterPro"/>
</dbReference>
<dbReference type="PANTHER" id="PTHR43818:SF11">
    <property type="entry name" value="BCDNA.GH03377"/>
    <property type="match status" value="1"/>
</dbReference>
<feature type="domain" description="Gfo/Idh/MocA-like oxidoreductase N-terminal" evidence="2">
    <location>
        <begin position="6"/>
        <end position="82"/>
    </location>
</feature>
<dbReference type="GO" id="GO:0016491">
    <property type="term" value="F:oxidoreductase activity"/>
    <property type="evidence" value="ECO:0007669"/>
    <property type="project" value="UniProtKB-KW"/>
</dbReference>
<dbReference type="SUPFAM" id="SSF51735">
    <property type="entry name" value="NAD(P)-binding Rossmann-fold domains"/>
    <property type="match status" value="1"/>
</dbReference>
<dbReference type="PANTHER" id="PTHR43818">
    <property type="entry name" value="BCDNA.GH03377"/>
    <property type="match status" value="1"/>
</dbReference>
<feature type="non-terminal residue" evidence="3">
    <location>
        <position position="83"/>
    </location>
</feature>
<dbReference type="Pfam" id="PF01408">
    <property type="entry name" value="GFO_IDH_MocA"/>
    <property type="match status" value="1"/>
</dbReference>
<proteinExistence type="predicted"/>
<sequence>MANGIVRVGLVGAGANTRLRHAPGLRAQDGVEIVSVANRSRESGERFAGEFEIPKVYDNWVDLINADDTDAICIGTWPYMHRT</sequence>
<keyword evidence="1" id="KW-0560">Oxidoreductase</keyword>
<accession>A0A382JVF3</accession>
<dbReference type="Gene3D" id="3.40.50.720">
    <property type="entry name" value="NAD(P)-binding Rossmann-like Domain"/>
    <property type="match status" value="1"/>
</dbReference>
<dbReference type="AlphaFoldDB" id="A0A382JVF3"/>
<dbReference type="InterPro" id="IPR036291">
    <property type="entry name" value="NAD(P)-bd_dom_sf"/>
</dbReference>
<organism evidence="3">
    <name type="scientific">marine metagenome</name>
    <dbReference type="NCBI Taxonomy" id="408172"/>
    <lineage>
        <taxon>unclassified sequences</taxon>
        <taxon>metagenomes</taxon>
        <taxon>ecological metagenomes</taxon>
    </lineage>
</organism>
<gene>
    <name evidence="3" type="ORF">METZ01_LOCUS269328</name>
</gene>
<protein>
    <recommendedName>
        <fullName evidence="2">Gfo/Idh/MocA-like oxidoreductase N-terminal domain-containing protein</fullName>
    </recommendedName>
</protein>
<reference evidence="3" key="1">
    <citation type="submission" date="2018-05" db="EMBL/GenBank/DDBJ databases">
        <authorList>
            <person name="Lanie J.A."/>
            <person name="Ng W.-L."/>
            <person name="Kazmierczak K.M."/>
            <person name="Andrzejewski T.M."/>
            <person name="Davidsen T.M."/>
            <person name="Wayne K.J."/>
            <person name="Tettelin H."/>
            <person name="Glass J.I."/>
            <person name="Rusch D."/>
            <person name="Podicherti R."/>
            <person name="Tsui H.-C.T."/>
            <person name="Winkler M.E."/>
        </authorList>
    </citation>
    <scope>NUCLEOTIDE SEQUENCE</scope>
</reference>
<dbReference type="InterPro" id="IPR050463">
    <property type="entry name" value="Gfo/Idh/MocA_oxidrdct_glycsds"/>
</dbReference>
<dbReference type="EMBL" id="UINC01076885">
    <property type="protein sequence ID" value="SVC16474.1"/>
    <property type="molecule type" value="Genomic_DNA"/>
</dbReference>
<evidence type="ECO:0000313" key="3">
    <source>
        <dbReference type="EMBL" id="SVC16474.1"/>
    </source>
</evidence>
<dbReference type="InterPro" id="IPR000683">
    <property type="entry name" value="Gfo/Idh/MocA-like_OxRdtase_N"/>
</dbReference>